<evidence type="ECO:0000313" key="4">
    <source>
        <dbReference type="Proteomes" id="UP000277212"/>
    </source>
</evidence>
<proteinExistence type="predicted"/>
<feature type="region of interest" description="Disordered" evidence="1">
    <location>
        <begin position="677"/>
        <end position="716"/>
    </location>
</feature>
<keyword evidence="4" id="KW-1185">Reference proteome</keyword>
<feature type="transmembrane region" description="Helical" evidence="2">
    <location>
        <begin position="203"/>
        <end position="223"/>
    </location>
</feature>
<keyword evidence="2" id="KW-0472">Membrane</keyword>
<dbReference type="Proteomes" id="UP000277212">
    <property type="component" value="Unassembled WGS sequence"/>
</dbReference>
<protein>
    <submittedName>
        <fullName evidence="3">Uncharacterized protein</fullName>
    </submittedName>
</protein>
<evidence type="ECO:0000313" key="3">
    <source>
        <dbReference type="EMBL" id="RMJ19140.1"/>
    </source>
</evidence>
<evidence type="ECO:0000256" key="1">
    <source>
        <dbReference type="SAM" id="MobiDB-lite"/>
    </source>
</evidence>
<comment type="caution">
    <text evidence="3">The sequence shown here is derived from an EMBL/GenBank/DDBJ whole genome shotgun (WGS) entry which is preliminary data.</text>
</comment>
<organism evidence="3 4">
    <name type="scientific">Fusarium kuroshium</name>
    <dbReference type="NCBI Taxonomy" id="2010991"/>
    <lineage>
        <taxon>Eukaryota</taxon>
        <taxon>Fungi</taxon>
        <taxon>Dikarya</taxon>
        <taxon>Ascomycota</taxon>
        <taxon>Pezizomycotina</taxon>
        <taxon>Sordariomycetes</taxon>
        <taxon>Hypocreomycetidae</taxon>
        <taxon>Hypocreales</taxon>
        <taxon>Nectriaceae</taxon>
        <taxon>Fusarium</taxon>
        <taxon>Fusarium solani species complex</taxon>
    </lineage>
</organism>
<keyword evidence="2" id="KW-1133">Transmembrane helix</keyword>
<feature type="region of interest" description="Disordered" evidence="1">
    <location>
        <begin position="1"/>
        <end position="70"/>
    </location>
</feature>
<keyword evidence="2" id="KW-0812">Transmembrane</keyword>
<dbReference type="OrthoDB" id="4843603at2759"/>
<name>A0A3M2SNK4_9HYPO</name>
<gene>
    <name evidence="3" type="ORF">CDV36_001201</name>
</gene>
<feature type="compositionally biased region" description="Acidic residues" evidence="1">
    <location>
        <begin position="694"/>
        <end position="706"/>
    </location>
</feature>
<feature type="compositionally biased region" description="Basic and acidic residues" evidence="1">
    <location>
        <begin position="10"/>
        <end position="26"/>
    </location>
</feature>
<evidence type="ECO:0000256" key="2">
    <source>
        <dbReference type="SAM" id="Phobius"/>
    </source>
</evidence>
<reference evidence="3 4" key="1">
    <citation type="submission" date="2017-06" db="EMBL/GenBank/DDBJ databases">
        <title>Comparative genomic analysis of Ambrosia Fusariam Clade fungi.</title>
        <authorList>
            <person name="Stajich J.E."/>
            <person name="Carrillo J."/>
            <person name="Kijimoto T."/>
            <person name="Eskalen A."/>
            <person name="O'Donnell K."/>
            <person name="Kasson M."/>
        </authorList>
    </citation>
    <scope>NUCLEOTIDE SEQUENCE [LARGE SCALE GENOMIC DNA]</scope>
    <source>
        <strain evidence="3">UCR3666</strain>
    </source>
</reference>
<dbReference type="EMBL" id="NKUJ01000011">
    <property type="protein sequence ID" value="RMJ19140.1"/>
    <property type="molecule type" value="Genomic_DNA"/>
</dbReference>
<accession>A0A3M2SNK4</accession>
<sequence length="716" mass="81746">MPPRLRPRLRVSDEDRNVTSDNHTTDDDISITDHPVPPEHSAPVDHIAPDTSVAPDSNEPRDSDGLVRVPHPPSGFRVIRLTVGLVNQGASSPLDSQPIELCFHADFEASVRRPLSLHFNDTYLISYERPPPLTVPPPPGVIIDLGRVDALPDDPEFLVLVEEQIHREIEESIQRRQQQERQRVMPWMGHQINRALYLIHERWALTLLVLFTLLSAMILYSLAPAGTEPGPLESDVSIQTIPITQNVTKIALATTQLCPIILFNAYVYPTIGDAPDTAPTSPDQTLHKSWNIATHLVQKFILEHIGEQELKRYRASAESLDTQMRLISPKLWELNSGLRWDDINRTWERGWKMRHHVLSIWPSMADQLFYFWVNRATVDIGLSCFINTIGIARLNITVQDEMFLWEMGNKTSAGVRVPRSKLPTQLPKAIRFILDTWRMTLANPEALSSSCKVLHDCKEPLPPSAPSTQVVHPACLLATSNASLKDKLQSLEAWAVSSRDRNMTLELSREDEYFWPNQTEYPDLFDQTMLLAQLKDAMEHILETARLVADEIPEETILSRVRDWYQGKEGKSKVKRRMDDLEQMLRVDMRRQLHDLIVGLEAVGDICHQRDILSASINDLDLVSNWIIDEDETGVLLRKLLHPKEQTKEFQVLSAELTRRQRTLLKYRAIWKNLGKEEEYQGGNETENQGRNETEDEGDDLGENDPENERGIQSYS</sequence>
<dbReference type="AlphaFoldDB" id="A0A3M2SNK4"/>